<evidence type="ECO:0000313" key="7">
    <source>
        <dbReference type="Proteomes" id="UP000270468"/>
    </source>
</evidence>
<reference evidence="6 7" key="1">
    <citation type="submission" date="2018-11" db="EMBL/GenBank/DDBJ databases">
        <authorList>
            <person name="Criscuolo A."/>
        </authorList>
    </citation>
    <scope>NUCLEOTIDE SEQUENCE [LARGE SCALE GENOMIC DNA]</scope>
    <source>
        <strain evidence="6">ATB-66</strain>
    </source>
</reference>
<dbReference type="OrthoDB" id="7203053at2"/>
<keyword evidence="2 5" id="KW-0812">Transmembrane</keyword>
<organism evidence="6 7">
    <name type="scientific">Filibacter tadaridae</name>
    <dbReference type="NCBI Taxonomy" id="2483811"/>
    <lineage>
        <taxon>Bacteria</taxon>
        <taxon>Bacillati</taxon>
        <taxon>Bacillota</taxon>
        <taxon>Bacilli</taxon>
        <taxon>Bacillales</taxon>
        <taxon>Caryophanaceae</taxon>
        <taxon>Filibacter</taxon>
    </lineage>
</organism>
<dbReference type="GO" id="GO:0032259">
    <property type="term" value="P:methylation"/>
    <property type="evidence" value="ECO:0007669"/>
    <property type="project" value="UniProtKB-KW"/>
</dbReference>
<feature type="transmembrane region" description="Helical" evidence="5">
    <location>
        <begin position="69"/>
        <end position="86"/>
    </location>
</feature>
<feature type="transmembrane region" description="Helical" evidence="5">
    <location>
        <begin position="129"/>
        <end position="151"/>
    </location>
</feature>
<name>A0A3P5X2P1_9BACL</name>
<accession>A0A3P5X2P1</accession>
<evidence type="ECO:0000256" key="2">
    <source>
        <dbReference type="ARBA" id="ARBA00022692"/>
    </source>
</evidence>
<keyword evidence="4 5" id="KW-0472">Membrane</keyword>
<proteinExistence type="predicted"/>
<dbReference type="EMBL" id="UXAV01000032">
    <property type="protein sequence ID" value="VDC25511.1"/>
    <property type="molecule type" value="Genomic_DNA"/>
</dbReference>
<dbReference type="PANTHER" id="PTHR43847:SF1">
    <property type="entry name" value="BLL3993 PROTEIN"/>
    <property type="match status" value="1"/>
</dbReference>
<feature type="transmembrane region" description="Helical" evidence="5">
    <location>
        <begin position="42"/>
        <end position="62"/>
    </location>
</feature>
<dbReference type="RefSeq" id="WP_124069639.1">
    <property type="nucleotide sequence ID" value="NZ_CBCRXF010000014.1"/>
</dbReference>
<dbReference type="Proteomes" id="UP000270468">
    <property type="component" value="Unassembled WGS sequence"/>
</dbReference>
<evidence type="ECO:0000256" key="1">
    <source>
        <dbReference type="ARBA" id="ARBA00004141"/>
    </source>
</evidence>
<protein>
    <submittedName>
        <fullName evidence="6">Isoprenylcysteine carboxyl methyltransferase (ICMT) family protein</fullName>
    </submittedName>
</protein>
<dbReference type="InterPro" id="IPR007269">
    <property type="entry name" value="ICMT_MeTrfase"/>
</dbReference>
<dbReference type="AlphaFoldDB" id="A0A3P5X2P1"/>
<dbReference type="GO" id="GO:0004671">
    <property type="term" value="F:protein C-terminal S-isoprenylcysteine carboxyl O-methyltransferase activity"/>
    <property type="evidence" value="ECO:0007669"/>
    <property type="project" value="InterPro"/>
</dbReference>
<keyword evidence="3 5" id="KW-1133">Transmembrane helix</keyword>
<evidence type="ECO:0000256" key="3">
    <source>
        <dbReference type="ARBA" id="ARBA00022989"/>
    </source>
</evidence>
<dbReference type="InterPro" id="IPR052527">
    <property type="entry name" value="Metal_cation-efflux_comp"/>
</dbReference>
<dbReference type="PANTHER" id="PTHR43847">
    <property type="entry name" value="BLL3993 PROTEIN"/>
    <property type="match status" value="1"/>
</dbReference>
<keyword evidence="6" id="KW-0808">Transferase</keyword>
<keyword evidence="7" id="KW-1185">Reference proteome</keyword>
<dbReference type="Gene3D" id="1.20.120.1630">
    <property type="match status" value="1"/>
</dbReference>
<keyword evidence="6" id="KW-0489">Methyltransferase</keyword>
<comment type="subcellular location">
    <subcellularLocation>
        <location evidence="1">Membrane</location>
        <topology evidence="1">Multi-pass membrane protein</topology>
    </subcellularLocation>
</comment>
<dbReference type="Pfam" id="PF04140">
    <property type="entry name" value="ICMT"/>
    <property type="match status" value="1"/>
</dbReference>
<evidence type="ECO:0000256" key="4">
    <source>
        <dbReference type="ARBA" id="ARBA00023136"/>
    </source>
</evidence>
<sequence>MLFILVISIVIVQRLVELIVAKRNEKWMRSQGAYEAGAAHYPLMVLMHVAFFVSLILEVIVFNRPFSPLWGVLLGIFLVAQVMRIWCLTSLGKFWNTKIIILPGADVVRKGPYLWVRHPNYVIVTTELLVLPLLFGAYFTAIIFTLLNVWMLSVRIPTEEKALKEVTNYREKFSLE</sequence>
<gene>
    <name evidence="6" type="ORF">FILTAD_01217</name>
</gene>
<dbReference type="GO" id="GO:0016020">
    <property type="term" value="C:membrane"/>
    <property type="evidence" value="ECO:0007669"/>
    <property type="project" value="UniProtKB-SubCell"/>
</dbReference>
<evidence type="ECO:0000313" key="6">
    <source>
        <dbReference type="EMBL" id="VDC25511.1"/>
    </source>
</evidence>
<evidence type="ECO:0000256" key="5">
    <source>
        <dbReference type="SAM" id="Phobius"/>
    </source>
</evidence>